<evidence type="ECO:0000313" key="3">
    <source>
        <dbReference type="Proteomes" id="UP000011693"/>
    </source>
</evidence>
<proteinExistence type="predicted"/>
<dbReference type="EMBL" id="AOIN01000074">
    <property type="protein sequence ID" value="ELY97166.1"/>
    <property type="molecule type" value="Genomic_DNA"/>
</dbReference>
<keyword evidence="3" id="KW-1185">Reference proteome</keyword>
<feature type="non-terminal residue" evidence="2">
    <location>
        <position position="93"/>
    </location>
</feature>
<feature type="compositionally biased region" description="Acidic residues" evidence="1">
    <location>
        <begin position="58"/>
        <end position="67"/>
    </location>
</feature>
<evidence type="ECO:0000313" key="2">
    <source>
        <dbReference type="EMBL" id="ELY97166.1"/>
    </source>
</evidence>
<sequence>DDYMPSTLMYDAIRGEEVTFSYGTMEIIEMTDSEGNEVENTDWDRPGYDVYDTDEFTETVEETEDYQDSLRDDSDTSIGIPGGDDIPDFGTGS</sequence>
<feature type="non-terminal residue" evidence="2">
    <location>
        <position position="1"/>
    </location>
</feature>
<dbReference type="Proteomes" id="UP000011693">
    <property type="component" value="Unassembled WGS sequence"/>
</dbReference>
<organism evidence="2 3">
    <name type="scientific">Natrialba chahannaoensis JCM 10990</name>
    <dbReference type="NCBI Taxonomy" id="1227492"/>
    <lineage>
        <taxon>Archaea</taxon>
        <taxon>Methanobacteriati</taxon>
        <taxon>Methanobacteriota</taxon>
        <taxon>Stenosarchaea group</taxon>
        <taxon>Halobacteria</taxon>
        <taxon>Halobacteriales</taxon>
        <taxon>Natrialbaceae</taxon>
        <taxon>Natrialba</taxon>
    </lineage>
</organism>
<gene>
    <name evidence="2" type="ORF">C482_14014</name>
</gene>
<comment type="caution">
    <text evidence="2">The sequence shown here is derived from an EMBL/GenBank/DDBJ whole genome shotgun (WGS) entry which is preliminary data.</text>
</comment>
<evidence type="ECO:0000256" key="1">
    <source>
        <dbReference type="SAM" id="MobiDB-lite"/>
    </source>
</evidence>
<dbReference type="AlphaFoldDB" id="M0AFJ0"/>
<name>M0AFJ0_9EURY</name>
<accession>M0AFJ0</accession>
<reference evidence="2 3" key="1">
    <citation type="journal article" date="2014" name="PLoS Genet.">
        <title>Phylogenetically driven sequencing of extremely halophilic archaea reveals strategies for static and dynamic osmo-response.</title>
        <authorList>
            <person name="Becker E.A."/>
            <person name="Seitzer P.M."/>
            <person name="Tritt A."/>
            <person name="Larsen D."/>
            <person name="Krusor M."/>
            <person name="Yao A.I."/>
            <person name="Wu D."/>
            <person name="Madern D."/>
            <person name="Eisen J.A."/>
            <person name="Darling A.E."/>
            <person name="Facciotti M.T."/>
        </authorList>
    </citation>
    <scope>NUCLEOTIDE SEQUENCE [LARGE SCALE GENOMIC DNA]</scope>
    <source>
        <strain evidence="2 3">JCM 10990</strain>
    </source>
</reference>
<protein>
    <submittedName>
        <fullName evidence="2">Uncharacterized protein</fullName>
    </submittedName>
</protein>
<feature type="region of interest" description="Disordered" evidence="1">
    <location>
        <begin position="58"/>
        <end position="93"/>
    </location>
</feature>